<dbReference type="AlphaFoldDB" id="A0AAV7NYL0"/>
<dbReference type="EMBL" id="JANPWB010000012">
    <property type="protein sequence ID" value="KAJ1118423.1"/>
    <property type="molecule type" value="Genomic_DNA"/>
</dbReference>
<evidence type="ECO:0000256" key="1">
    <source>
        <dbReference type="SAM" id="MobiDB-lite"/>
    </source>
</evidence>
<proteinExistence type="predicted"/>
<dbReference type="Proteomes" id="UP001066276">
    <property type="component" value="Chromosome 8"/>
</dbReference>
<accession>A0AAV7NYL0</accession>
<evidence type="ECO:0000313" key="3">
    <source>
        <dbReference type="Proteomes" id="UP001066276"/>
    </source>
</evidence>
<organism evidence="2 3">
    <name type="scientific">Pleurodeles waltl</name>
    <name type="common">Iberian ribbed newt</name>
    <dbReference type="NCBI Taxonomy" id="8319"/>
    <lineage>
        <taxon>Eukaryota</taxon>
        <taxon>Metazoa</taxon>
        <taxon>Chordata</taxon>
        <taxon>Craniata</taxon>
        <taxon>Vertebrata</taxon>
        <taxon>Euteleostomi</taxon>
        <taxon>Amphibia</taxon>
        <taxon>Batrachia</taxon>
        <taxon>Caudata</taxon>
        <taxon>Salamandroidea</taxon>
        <taxon>Salamandridae</taxon>
        <taxon>Pleurodelinae</taxon>
        <taxon>Pleurodeles</taxon>
    </lineage>
</organism>
<evidence type="ECO:0000313" key="2">
    <source>
        <dbReference type="EMBL" id="KAJ1118423.1"/>
    </source>
</evidence>
<comment type="caution">
    <text evidence="2">The sequence shown here is derived from an EMBL/GenBank/DDBJ whole genome shotgun (WGS) entry which is preliminary data.</text>
</comment>
<reference evidence="2" key="1">
    <citation type="journal article" date="2022" name="bioRxiv">
        <title>Sequencing and chromosome-scale assembly of the giantPleurodeles waltlgenome.</title>
        <authorList>
            <person name="Brown T."/>
            <person name="Elewa A."/>
            <person name="Iarovenko S."/>
            <person name="Subramanian E."/>
            <person name="Araus A.J."/>
            <person name="Petzold A."/>
            <person name="Susuki M."/>
            <person name="Suzuki K.-i.T."/>
            <person name="Hayashi T."/>
            <person name="Toyoda A."/>
            <person name="Oliveira C."/>
            <person name="Osipova E."/>
            <person name="Leigh N.D."/>
            <person name="Simon A."/>
            <person name="Yun M.H."/>
        </authorList>
    </citation>
    <scope>NUCLEOTIDE SEQUENCE</scope>
    <source>
        <strain evidence="2">20211129_DDA</strain>
        <tissue evidence="2">Liver</tissue>
    </source>
</reference>
<feature type="region of interest" description="Disordered" evidence="1">
    <location>
        <begin position="1"/>
        <end position="125"/>
    </location>
</feature>
<protein>
    <submittedName>
        <fullName evidence="2">Uncharacterized protein</fullName>
    </submittedName>
</protein>
<sequence length="125" mass="12827">MEKGGPSPLSPLHYCGLMWSSQRGPPPLIRGSGVGGAALPPSPGPVPSLLHLGRRPGSSRLLLVQRGQQGRASPPDLGPSVKPCRAPHPSPPAIQPGSASPGDSRPVPESGEARQRLPTASLHRA</sequence>
<gene>
    <name evidence="2" type="ORF">NDU88_006614</name>
</gene>
<name>A0AAV7NYL0_PLEWA</name>
<feature type="compositionally biased region" description="Low complexity" evidence="1">
    <location>
        <begin position="47"/>
        <end position="63"/>
    </location>
</feature>
<keyword evidence="3" id="KW-1185">Reference proteome</keyword>